<reference evidence="1 2" key="1">
    <citation type="submission" date="2014-11" db="EMBL/GenBank/DDBJ databases">
        <title>Genome sequencing of Pantoea rodasii ND03.</title>
        <authorList>
            <person name="Muhamad Yunos N.Y."/>
            <person name="Chan K.-G."/>
        </authorList>
    </citation>
    <scope>NUCLEOTIDE SEQUENCE [LARGE SCALE GENOMIC DNA]</scope>
    <source>
        <strain evidence="1 2">ND03</strain>
    </source>
</reference>
<name>A0A0B1R7Y2_9GAMM</name>
<organism evidence="1 2">
    <name type="scientific">Pantoea rodasii</name>
    <dbReference type="NCBI Taxonomy" id="1076549"/>
    <lineage>
        <taxon>Bacteria</taxon>
        <taxon>Pseudomonadati</taxon>
        <taxon>Pseudomonadota</taxon>
        <taxon>Gammaproteobacteria</taxon>
        <taxon>Enterobacterales</taxon>
        <taxon>Erwiniaceae</taxon>
        <taxon>Pantoea</taxon>
    </lineage>
</organism>
<dbReference type="AlphaFoldDB" id="A0A0B1R7Y2"/>
<protein>
    <submittedName>
        <fullName evidence="1">Uncharacterized protein</fullName>
    </submittedName>
</protein>
<sequence>MLALSQVDGVGVKRAMIRVLRLLSYSVFQIYRGIVAAFYSPGCILILLHETTSQNSVADCIYDISCGDACSVNVISAGLMIAAIRRQ</sequence>
<dbReference type="Proteomes" id="UP000030853">
    <property type="component" value="Unassembled WGS sequence"/>
</dbReference>
<gene>
    <name evidence="1" type="ORF">QU24_14645</name>
</gene>
<comment type="caution">
    <text evidence="1">The sequence shown here is derived from an EMBL/GenBank/DDBJ whole genome shotgun (WGS) entry which is preliminary data.</text>
</comment>
<proteinExistence type="predicted"/>
<dbReference type="RefSeq" id="WP_039332413.1">
    <property type="nucleotide sequence ID" value="NZ_JTJJ01000052.1"/>
</dbReference>
<evidence type="ECO:0000313" key="2">
    <source>
        <dbReference type="Proteomes" id="UP000030853"/>
    </source>
</evidence>
<dbReference type="EMBL" id="JTJJ01000052">
    <property type="protein sequence ID" value="KHJ67332.1"/>
    <property type="molecule type" value="Genomic_DNA"/>
</dbReference>
<accession>A0A0B1R7Y2</accession>
<evidence type="ECO:0000313" key="1">
    <source>
        <dbReference type="EMBL" id="KHJ67332.1"/>
    </source>
</evidence>